<dbReference type="AlphaFoldDB" id="A0A2N5XL98"/>
<protein>
    <recommendedName>
        <fullName evidence="4">Cell envelope integrity protein TolA</fullName>
    </recommendedName>
</protein>
<evidence type="ECO:0000256" key="1">
    <source>
        <dbReference type="SAM" id="MobiDB-lite"/>
    </source>
</evidence>
<feature type="compositionally biased region" description="Polar residues" evidence="1">
    <location>
        <begin position="24"/>
        <end position="50"/>
    </location>
</feature>
<name>A0A2N5XL98_9HYPH</name>
<keyword evidence="3" id="KW-1185">Reference proteome</keyword>
<dbReference type="OrthoDB" id="7161229at2"/>
<feature type="region of interest" description="Disordered" evidence="1">
    <location>
        <begin position="18"/>
        <end position="50"/>
    </location>
</feature>
<dbReference type="SUPFAM" id="SSF74653">
    <property type="entry name" value="TolA/TonB C-terminal domain"/>
    <property type="match status" value="1"/>
</dbReference>
<organism evidence="2 3">
    <name type="scientific">Cohaesibacter celericrescens</name>
    <dbReference type="NCBI Taxonomy" id="2067669"/>
    <lineage>
        <taxon>Bacteria</taxon>
        <taxon>Pseudomonadati</taxon>
        <taxon>Pseudomonadota</taxon>
        <taxon>Alphaproteobacteria</taxon>
        <taxon>Hyphomicrobiales</taxon>
        <taxon>Cohaesibacteraceae</taxon>
    </lineage>
</organism>
<dbReference type="Gene3D" id="3.30.1150.10">
    <property type="match status" value="1"/>
</dbReference>
<evidence type="ECO:0000313" key="3">
    <source>
        <dbReference type="Proteomes" id="UP000234881"/>
    </source>
</evidence>
<evidence type="ECO:0008006" key="4">
    <source>
        <dbReference type="Google" id="ProtNLM"/>
    </source>
</evidence>
<gene>
    <name evidence="2" type="ORF">C0081_20585</name>
</gene>
<proteinExistence type="predicted"/>
<dbReference type="EMBL" id="PKUQ01000054">
    <property type="protein sequence ID" value="PLW75218.1"/>
    <property type="molecule type" value="Genomic_DNA"/>
</dbReference>
<comment type="caution">
    <text evidence="2">The sequence shown here is derived from an EMBL/GenBank/DDBJ whole genome shotgun (WGS) entry which is preliminary data.</text>
</comment>
<reference evidence="2 3" key="1">
    <citation type="submission" date="2018-01" db="EMBL/GenBank/DDBJ databases">
        <title>The draft genome sequence of Cohaesibacter sp. H1304.</title>
        <authorList>
            <person name="Wang N.-N."/>
            <person name="Du Z.-J."/>
        </authorList>
    </citation>
    <scope>NUCLEOTIDE SEQUENCE [LARGE SCALE GENOMIC DNA]</scope>
    <source>
        <strain evidence="2 3">H1304</strain>
    </source>
</reference>
<accession>A0A2N5XL98</accession>
<dbReference type="Proteomes" id="UP000234881">
    <property type="component" value="Unassembled WGS sequence"/>
</dbReference>
<sequence length="148" mass="15981">MEQEPVKKRSFDTSALKALANKAEQASPTVSGTDDQQASLGSRTGNQTAAMTQSELDALRAQVAQCWSPPAGAADASQLRVRIEFGLDRQGNVVSGPEPIEFPASKFGVAASESAMRAVRRCAPYSLPADKYDAWSRVRITFDPQEMF</sequence>
<evidence type="ECO:0000313" key="2">
    <source>
        <dbReference type="EMBL" id="PLW75218.1"/>
    </source>
</evidence>